<evidence type="ECO:0000313" key="15">
    <source>
        <dbReference type="EMBL" id="CAE0705476.1"/>
    </source>
</evidence>
<dbReference type="CDD" id="cd07991">
    <property type="entry name" value="LPLAT_LPCAT1-like"/>
    <property type="match status" value="1"/>
</dbReference>
<protein>
    <recommendedName>
        <fullName evidence="14">Phospholipid/glycerol acyltransferase domain-containing protein</fullName>
    </recommendedName>
</protein>
<dbReference type="AlphaFoldDB" id="A0A7S4A7C2"/>
<dbReference type="PANTHER" id="PTHR23063">
    <property type="entry name" value="PHOSPHOLIPID ACYLTRANSFERASE"/>
    <property type="match status" value="1"/>
</dbReference>
<dbReference type="UniPathway" id="UPA00085"/>
<dbReference type="Gene3D" id="1.10.238.10">
    <property type="entry name" value="EF-hand"/>
    <property type="match status" value="1"/>
</dbReference>
<keyword evidence="9 13" id="KW-0472">Membrane</keyword>
<dbReference type="EMBL" id="HBIW01024262">
    <property type="protein sequence ID" value="CAE0705476.1"/>
    <property type="molecule type" value="Transcribed_RNA"/>
</dbReference>
<evidence type="ECO:0000256" key="11">
    <source>
        <dbReference type="ARBA" id="ARBA00023264"/>
    </source>
</evidence>
<comment type="similarity">
    <text evidence="3">Belongs to the 1-acyl-sn-glycerol-3-phosphate acyltransferase family.</text>
</comment>
<dbReference type="PANTHER" id="PTHR23063:SF52">
    <property type="entry name" value="LYSOPHOSPHATIDYLCHOLINE ACYLTRANSFERASE"/>
    <property type="match status" value="1"/>
</dbReference>
<evidence type="ECO:0000256" key="4">
    <source>
        <dbReference type="ARBA" id="ARBA00022516"/>
    </source>
</evidence>
<evidence type="ECO:0000256" key="10">
    <source>
        <dbReference type="ARBA" id="ARBA00023209"/>
    </source>
</evidence>
<evidence type="ECO:0000256" key="8">
    <source>
        <dbReference type="ARBA" id="ARBA00023098"/>
    </source>
</evidence>
<name>A0A7S4A7C2_9STRA</name>
<keyword evidence="17" id="KW-1185">Reference proteome</keyword>
<keyword evidence="8" id="KW-0443">Lipid metabolism</keyword>
<evidence type="ECO:0000256" key="7">
    <source>
        <dbReference type="ARBA" id="ARBA00022989"/>
    </source>
</evidence>
<dbReference type="GO" id="GO:0008654">
    <property type="term" value="P:phospholipid biosynthetic process"/>
    <property type="evidence" value="ECO:0007669"/>
    <property type="project" value="UniProtKB-KW"/>
</dbReference>
<feature type="domain" description="Phospholipid/glycerol acyltransferase" evidence="14">
    <location>
        <begin position="210"/>
        <end position="322"/>
    </location>
</feature>
<evidence type="ECO:0000256" key="1">
    <source>
        <dbReference type="ARBA" id="ARBA00004370"/>
    </source>
</evidence>
<comment type="subcellular location">
    <subcellularLocation>
        <location evidence="1">Membrane</location>
    </subcellularLocation>
</comment>
<evidence type="ECO:0000256" key="6">
    <source>
        <dbReference type="ARBA" id="ARBA00022692"/>
    </source>
</evidence>
<comment type="pathway">
    <text evidence="2">Lipid metabolism; phospholipid metabolism.</text>
</comment>
<reference evidence="15" key="1">
    <citation type="submission" date="2021-01" db="EMBL/GenBank/DDBJ databases">
        <authorList>
            <person name="Corre E."/>
            <person name="Pelletier E."/>
            <person name="Niang G."/>
            <person name="Scheremetjew M."/>
            <person name="Finn R."/>
            <person name="Kale V."/>
            <person name="Holt S."/>
            <person name="Cochrane G."/>
            <person name="Meng A."/>
            <person name="Brown T."/>
            <person name="Cohen L."/>
        </authorList>
    </citation>
    <scope>NUCLEOTIDE SEQUENCE</scope>
    <source>
        <strain evidence="15">CCMP1756</strain>
    </source>
</reference>
<reference evidence="16" key="2">
    <citation type="submission" date="2021-11" db="EMBL/GenBank/DDBJ databases">
        <authorList>
            <consortium name="Genoscope - CEA"/>
            <person name="William W."/>
        </authorList>
    </citation>
    <scope>NUCLEOTIDE SEQUENCE</scope>
</reference>
<dbReference type="GO" id="GO:0008374">
    <property type="term" value="F:O-acyltransferase activity"/>
    <property type="evidence" value="ECO:0007669"/>
    <property type="project" value="InterPro"/>
</dbReference>
<dbReference type="SMART" id="SM00563">
    <property type="entry name" value="PlsC"/>
    <property type="match status" value="1"/>
</dbReference>
<keyword evidence="12" id="KW-0012">Acyltransferase</keyword>
<evidence type="ECO:0000259" key="14">
    <source>
        <dbReference type="SMART" id="SM00563"/>
    </source>
</evidence>
<feature type="transmembrane region" description="Helical" evidence="13">
    <location>
        <begin position="176"/>
        <end position="195"/>
    </location>
</feature>
<evidence type="ECO:0000256" key="5">
    <source>
        <dbReference type="ARBA" id="ARBA00022679"/>
    </source>
</evidence>
<dbReference type="GO" id="GO:0016020">
    <property type="term" value="C:membrane"/>
    <property type="evidence" value="ECO:0007669"/>
    <property type="project" value="UniProtKB-SubCell"/>
</dbReference>
<sequence length="595" mass="65735">MIEAIVLIWYATTTVGATNTLAYWLVTSLFAWILMGLFTRGRNEDLEELLRNGKEEEKVECCAPFQDPAALAAAQRPSVRRSRSGHRLEMCAELPRSVNPWVNATWRVTSAERLKMALLAPWLLPARVAFLVIAASGASFFATIATIGWGARAPSGESLPLTTPPDDARLPRWRRVLGLPVLLFVRLALLALGFWRVEVRGREKLDANARVLVCNHLSMVEPLVLLIETRCTPVTASAFAKLPALGAVGRLHQLIWLERGDPASRSRVVDAIHRRTRPQATEWPPVLVFPEGTTLNGRALISFKPGAFAPQAKVQPAVARFPFAVRCGMGLDPSWCTAGPQFGELSLRMMLQPWNRVRIDFLDPIEPLEESTAAFGGRVRRAMADSLGVPVTDHSWADMWLNMTARQLGLPPHKTLVQLKALQKALPETPVERLRAADALKRFARADQQKHGKLSVVQFRAALRGNVVEQQEDLRLDDSTLDALFAKLGGGSDDIDFFSFLVGFAVLDALHSCEDGALDLVFSLLDADGVGKVPRSRVDVALQLRPDDASIRDDAFISVDALEEVDEDPLLDGDAFRAHVRANRERLSRTWSVVS</sequence>
<dbReference type="SUPFAM" id="SSF69593">
    <property type="entry name" value="Glycerol-3-phosphate (1)-acyltransferase"/>
    <property type="match status" value="1"/>
</dbReference>
<evidence type="ECO:0000313" key="17">
    <source>
        <dbReference type="Proteomes" id="UP000789595"/>
    </source>
</evidence>
<dbReference type="InterPro" id="IPR002123">
    <property type="entry name" value="Plipid/glycerol_acylTrfase"/>
</dbReference>
<evidence type="ECO:0000256" key="12">
    <source>
        <dbReference type="ARBA" id="ARBA00023315"/>
    </source>
</evidence>
<dbReference type="EMBL" id="CAKKNE010000005">
    <property type="protein sequence ID" value="CAH0377717.1"/>
    <property type="molecule type" value="Genomic_DNA"/>
</dbReference>
<dbReference type="Pfam" id="PF01553">
    <property type="entry name" value="Acyltransferase"/>
    <property type="match status" value="1"/>
</dbReference>
<evidence type="ECO:0000256" key="2">
    <source>
        <dbReference type="ARBA" id="ARBA00005074"/>
    </source>
</evidence>
<dbReference type="InterPro" id="IPR045252">
    <property type="entry name" value="LPCAT1-like"/>
</dbReference>
<dbReference type="OrthoDB" id="272512at2759"/>
<evidence type="ECO:0000256" key="3">
    <source>
        <dbReference type="ARBA" id="ARBA00008655"/>
    </source>
</evidence>
<evidence type="ECO:0000256" key="13">
    <source>
        <dbReference type="SAM" id="Phobius"/>
    </source>
</evidence>
<accession>A0A7S4A7C2</accession>
<dbReference type="SUPFAM" id="SSF47473">
    <property type="entry name" value="EF-hand"/>
    <property type="match status" value="1"/>
</dbReference>
<gene>
    <name evidence="15" type="ORF">PCAL00307_LOCUS20925</name>
    <name evidence="16" type="ORF">PECAL_5P22460</name>
</gene>
<dbReference type="InterPro" id="IPR011992">
    <property type="entry name" value="EF-hand-dom_pair"/>
</dbReference>
<evidence type="ECO:0000313" key="16">
    <source>
        <dbReference type="EMBL" id="CAH0377717.1"/>
    </source>
</evidence>
<proteinExistence type="inferred from homology"/>
<keyword evidence="11" id="KW-1208">Phospholipid metabolism</keyword>
<keyword evidence="10" id="KW-0594">Phospholipid biosynthesis</keyword>
<keyword evidence="4" id="KW-0444">Lipid biosynthesis</keyword>
<keyword evidence="6 13" id="KW-0812">Transmembrane</keyword>
<dbReference type="Proteomes" id="UP000789595">
    <property type="component" value="Unassembled WGS sequence"/>
</dbReference>
<organism evidence="15">
    <name type="scientific">Pelagomonas calceolata</name>
    <dbReference type="NCBI Taxonomy" id="35677"/>
    <lineage>
        <taxon>Eukaryota</taxon>
        <taxon>Sar</taxon>
        <taxon>Stramenopiles</taxon>
        <taxon>Ochrophyta</taxon>
        <taxon>Pelagophyceae</taxon>
        <taxon>Pelagomonadales</taxon>
        <taxon>Pelagomonadaceae</taxon>
        <taxon>Pelagomonas</taxon>
    </lineage>
</organism>
<feature type="transmembrane region" description="Helical" evidence="13">
    <location>
        <begin position="128"/>
        <end position="151"/>
    </location>
</feature>
<keyword evidence="5" id="KW-0808">Transferase</keyword>
<keyword evidence="7 13" id="KW-1133">Transmembrane helix</keyword>
<evidence type="ECO:0000256" key="9">
    <source>
        <dbReference type="ARBA" id="ARBA00023136"/>
    </source>
</evidence>